<evidence type="ECO:0000313" key="1">
    <source>
        <dbReference type="EMBL" id="KAL3753068.1"/>
    </source>
</evidence>
<proteinExistence type="predicted"/>
<accession>A0ABD3LR00</accession>
<evidence type="ECO:0008006" key="3">
    <source>
        <dbReference type="Google" id="ProtNLM"/>
    </source>
</evidence>
<organism evidence="1 2">
    <name type="scientific">Eucalyptus globulus</name>
    <name type="common">Tasmanian blue gum</name>
    <dbReference type="NCBI Taxonomy" id="34317"/>
    <lineage>
        <taxon>Eukaryota</taxon>
        <taxon>Viridiplantae</taxon>
        <taxon>Streptophyta</taxon>
        <taxon>Embryophyta</taxon>
        <taxon>Tracheophyta</taxon>
        <taxon>Spermatophyta</taxon>
        <taxon>Magnoliopsida</taxon>
        <taxon>eudicotyledons</taxon>
        <taxon>Gunneridae</taxon>
        <taxon>Pentapetalae</taxon>
        <taxon>rosids</taxon>
        <taxon>malvids</taxon>
        <taxon>Myrtales</taxon>
        <taxon>Myrtaceae</taxon>
        <taxon>Myrtoideae</taxon>
        <taxon>Eucalypteae</taxon>
        <taxon>Eucalyptus</taxon>
    </lineage>
</organism>
<dbReference type="PANTHER" id="PTHR14449">
    <property type="entry name" value="FANCONI ANEMIA GROUP F PROTEIN FANCF"/>
    <property type="match status" value="1"/>
</dbReference>
<dbReference type="AlphaFoldDB" id="A0ABD3LR00"/>
<gene>
    <name evidence="1" type="ORF">ACJRO7_000464</name>
</gene>
<sequence length="468" mass="53301">MGWKHPDVSLEEMVKLVKGFADILILASGYQSSGLLAHWDQQNVAKALQWGLFFEQVFKSFSCSEDYDESLQELDKALSVIVADTSFPQGLAKLSSATLSRARDLVLEQLVHSLPLRDSNLRSLLCSTIRMDLDVLSREDPDRLSRYLDKLSLQNTSHDSLHYSDGSEKFSPINHADIANNATEKRTEQNGTSSCIQELLKRQSAISCVLSAEKSLAVISKAVGSSQLTWCDQSIDMEHPMHDTASRNKDHLDEVTIWYHWKTRSLTYFIDKRTIRLVSGASMMFAASPIQWLQVFERMNMSEGRNFGSLSDKIELLLLGCVTRRWSLVIKHLQSVNWDSFTSSQRFSEVCNLLSGRPQNLILKESMEHSKEGSILDYLMKLLDGQVHLLWMVPPALLAVAVPSWSPLFRFYVSQIEIQLKEDSPIVRCCSCFQERKEHKDCELAERIWCLHIFHIRGPQLWLCGNGE</sequence>
<evidence type="ECO:0000313" key="2">
    <source>
        <dbReference type="Proteomes" id="UP001634007"/>
    </source>
</evidence>
<comment type="caution">
    <text evidence="1">The sequence shown here is derived from an EMBL/GenBank/DDBJ whole genome shotgun (WGS) entry which is preliminary data.</text>
</comment>
<dbReference type="Pfam" id="PF11107">
    <property type="entry name" value="FANCF"/>
    <property type="match status" value="1"/>
</dbReference>
<dbReference type="Proteomes" id="UP001634007">
    <property type="component" value="Unassembled WGS sequence"/>
</dbReference>
<name>A0ABD3LR00_EUCGL</name>
<dbReference type="InterPro" id="IPR035428">
    <property type="entry name" value="FANCF"/>
</dbReference>
<reference evidence="1 2" key="1">
    <citation type="submission" date="2024-11" db="EMBL/GenBank/DDBJ databases">
        <title>Chromosome-level genome assembly of Eucalyptus globulus Labill. provides insights into its genome evolution.</title>
        <authorList>
            <person name="Li X."/>
        </authorList>
    </citation>
    <scope>NUCLEOTIDE SEQUENCE [LARGE SCALE GENOMIC DNA]</scope>
    <source>
        <strain evidence="1">CL2024</strain>
        <tissue evidence="1">Fresh tender leaves</tissue>
    </source>
</reference>
<dbReference type="PANTHER" id="PTHR14449:SF2">
    <property type="entry name" value="FANCONI ANEMIA GROUP F PROTEIN"/>
    <property type="match status" value="1"/>
</dbReference>
<keyword evidence="2" id="KW-1185">Reference proteome</keyword>
<dbReference type="EMBL" id="JBJKBG010000001">
    <property type="protein sequence ID" value="KAL3753068.1"/>
    <property type="molecule type" value="Genomic_DNA"/>
</dbReference>
<protein>
    <recommendedName>
        <fullName evidence="3">FANCF domain-containing protein</fullName>
    </recommendedName>
</protein>